<dbReference type="PROSITE" id="PS50888">
    <property type="entry name" value="BHLH"/>
    <property type="match status" value="1"/>
</dbReference>
<dbReference type="RefSeq" id="XP_031568957.1">
    <property type="nucleotide sequence ID" value="XM_031713097.1"/>
</dbReference>
<dbReference type="GO" id="GO:0000978">
    <property type="term" value="F:RNA polymerase II cis-regulatory region sequence-specific DNA binding"/>
    <property type="evidence" value="ECO:0007669"/>
    <property type="project" value="TreeGrafter"/>
</dbReference>
<name>A0A6P8IQ00_ACTTE</name>
<dbReference type="SUPFAM" id="SSF47459">
    <property type="entry name" value="HLH, helix-loop-helix DNA-binding domain"/>
    <property type="match status" value="1"/>
</dbReference>
<evidence type="ECO:0000256" key="2">
    <source>
        <dbReference type="ARBA" id="ARBA00023015"/>
    </source>
</evidence>
<dbReference type="GO" id="GO:0000981">
    <property type="term" value="F:DNA-binding transcription factor activity, RNA polymerase II-specific"/>
    <property type="evidence" value="ECO:0007669"/>
    <property type="project" value="TreeGrafter"/>
</dbReference>
<dbReference type="OrthoDB" id="5920083at2759"/>
<dbReference type="KEGG" id="aten:116303540"/>
<evidence type="ECO:0000256" key="4">
    <source>
        <dbReference type="ARBA" id="ARBA00023163"/>
    </source>
</evidence>
<dbReference type="PANTHER" id="PTHR11969">
    <property type="entry name" value="MAX DIMERIZATION, MAD"/>
    <property type="match status" value="1"/>
</dbReference>
<evidence type="ECO:0000313" key="9">
    <source>
        <dbReference type="RefSeq" id="XP_031568957.1"/>
    </source>
</evidence>
<dbReference type="GO" id="GO:0046983">
    <property type="term" value="F:protein dimerization activity"/>
    <property type="evidence" value="ECO:0007669"/>
    <property type="project" value="InterPro"/>
</dbReference>
<keyword evidence="2" id="KW-0805">Transcription regulation</keyword>
<dbReference type="CDD" id="cd11401">
    <property type="entry name" value="bHLHzip_Mad"/>
    <property type="match status" value="1"/>
</dbReference>
<comment type="subcellular location">
    <subcellularLocation>
        <location evidence="1">Nucleus</location>
    </subcellularLocation>
</comment>
<keyword evidence="5" id="KW-0539">Nucleus</keyword>
<dbReference type="Proteomes" id="UP000515163">
    <property type="component" value="Unplaced"/>
</dbReference>
<evidence type="ECO:0000256" key="3">
    <source>
        <dbReference type="ARBA" id="ARBA00023125"/>
    </source>
</evidence>
<evidence type="ECO:0000313" key="8">
    <source>
        <dbReference type="Proteomes" id="UP000515163"/>
    </source>
</evidence>
<dbReference type="InterPro" id="IPR036638">
    <property type="entry name" value="HLH_DNA-bd_sf"/>
</dbReference>
<accession>A0A6P8IQ00</accession>
<dbReference type="GO" id="GO:0005634">
    <property type="term" value="C:nucleus"/>
    <property type="evidence" value="ECO:0007669"/>
    <property type="project" value="UniProtKB-SubCell"/>
</dbReference>
<keyword evidence="8" id="KW-1185">Reference proteome</keyword>
<keyword evidence="3" id="KW-0238">DNA-binding</keyword>
<dbReference type="Gene3D" id="4.10.280.10">
    <property type="entry name" value="Helix-loop-helix DNA-binding domain"/>
    <property type="match status" value="1"/>
</dbReference>
<dbReference type="PANTHER" id="PTHR11969:SF54">
    <property type="entry name" value="MAD-LIKE PROTEIN 1"/>
    <property type="match status" value="1"/>
</dbReference>
<sequence length="188" mass="21265">MMNNIEQLLEAAKILEKRDEAKKRCSTPIKMVKKTTRRSPSYSRTTHNQLEKNRRAHLRDCLELLKDLVPSPPEHQKATTLALLQSAQQYIKVLQSSEREAIESKKKLAQEQMFLRRKLLLLKGDSELKRPRSSEGDSTTSEEIDVENDEETGYASGESDDIYSTASIASEGSEGDLMVNTRIGIQVS</sequence>
<protein>
    <submittedName>
        <fullName evidence="9">Max-interacting protein 1-like isoform X1</fullName>
    </submittedName>
    <submittedName>
        <fullName evidence="10">Max-interacting protein 1-like isoform X2</fullName>
    </submittedName>
</protein>
<feature type="compositionally biased region" description="Acidic residues" evidence="6">
    <location>
        <begin position="140"/>
        <end position="152"/>
    </location>
</feature>
<keyword evidence="4" id="KW-0804">Transcription</keyword>
<evidence type="ECO:0000256" key="1">
    <source>
        <dbReference type="ARBA" id="ARBA00004123"/>
    </source>
</evidence>
<proteinExistence type="predicted"/>
<dbReference type="InterPro" id="IPR011598">
    <property type="entry name" value="bHLH_dom"/>
</dbReference>
<feature type="region of interest" description="Disordered" evidence="6">
    <location>
        <begin position="127"/>
        <end position="171"/>
    </location>
</feature>
<dbReference type="GeneID" id="116303540"/>
<organism evidence="8 9">
    <name type="scientific">Actinia tenebrosa</name>
    <name type="common">Australian red waratah sea anemone</name>
    <dbReference type="NCBI Taxonomy" id="6105"/>
    <lineage>
        <taxon>Eukaryota</taxon>
        <taxon>Metazoa</taxon>
        <taxon>Cnidaria</taxon>
        <taxon>Anthozoa</taxon>
        <taxon>Hexacorallia</taxon>
        <taxon>Actiniaria</taxon>
        <taxon>Actiniidae</taxon>
        <taxon>Actinia</taxon>
    </lineage>
</organism>
<evidence type="ECO:0000256" key="6">
    <source>
        <dbReference type="SAM" id="MobiDB-lite"/>
    </source>
</evidence>
<dbReference type="AlphaFoldDB" id="A0A6P8IQ00"/>
<evidence type="ECO:0000259" key="7">
    <source>
        <dbReference type="PROSITE" id="PS50888"/>
    </source>
</evidence>
<evidence type="ECO:0000256" key="5">
    <source>
        <dbReference type="ARBA" id="ARBA00023242"/>
    </source>
</evidence>
<gene>
    <name evidence="9 10" type="primary">LOC116303540</name>
</gene>
<dbReference type="SMART" id="SM00353">
    <property type="entry name" value="HLH"/>
    <property type="match status" value="1"/>
</dbReference>
<dbReference type="RefSeq" id="XP_031568958.1">
    <property type="nucleotide sequence ID" value="XM_031713098.1"/>
</dbReference>
<dbReference type="Pfam" id="PF00010">
    <property type="entry name" value="HLH"/>
    <property type="match status" value="1"/>
</dbReference>
<feature type="domain" description="BHLH" evidence="7">
    <location>
        <begin position="42"/>
        <end position="94"/>
    </location>
</feature>
<reference evidence="9 10" key="1">
    <citation type="submission" date="2025-04" db="UniProtKB">
        <authorList>
            <consortium name="RefSeq"/>
        </authorList>
    </citation>
    <scope>IDENTIFICATION</scope>
    <source>
        <tissue evidence="9 10">Tentacle</tissue>
    </source>
</reference>
<evidence type="ECO:0000313" key="10">
    <source>
        <dbReference type="RefSeq" id="XP_031568958.1"/>
    </source>
</evidence>